<dbReference type="AlphaFoldDB" id="A0A392NQK3"/>
<proteinExistence type="predicted"/>
<feature type="domain" description="Reverse transcriptase" evidence="1">
    <location>
        <begin position="1"/>
        <end position="178"/>
    </location>
</feature>
<accession>A0A392NQK3</accession>
<name>A0A392NQK3_9FABA</name>
<evidence type="ECO:0000259" key="1">
    <source>
        <dbReference type="Pfam" id="PF00078"/>
    </source>
</evidence>
<keyword evidence="2" id="KW-0695">RNA-directed DNA polymerase</keyword>
<protein>
    <submittedName>
        <fullName evidence="2">RNA-directed DNA polymerase (Reverse transcriptase)</fullName>
    </submittedName>
</protein>
<evidence type="ECO:0000313" key="2">
    <source>
        <dbReference type="EMBL" id="MCI00775.1"/>
    </source>
</evidence>
<dbReference type="InterPro" id="IPR052343">
    <property type="entry name" value="Retrotransposon-Effector_Assoc"/>
</dbReference>
<feature type="non-terminal residue" evidence="2">
    <location>
        <position position="212"/>
    </location>
</feature>
<sequence length="212" mass="24484">MANRLKPLLNRYISTEQSVFVADRSIFDNVMVAMETIHHMKRKVKGKVGEVALKLDISKAYDRVDWQYLIRVMDKMGFCEKWVKWIKMCLESVQYSVLVNGENVGPIIPGRGLRQGDPLSPADVREAQCMKKILNVYEKASRQAINYAKSEVYFSRNTPSNIKERVTEVLGRGRYLGMPSMIGRNKKAMFGYLKDRMWKKIQSWSGKHLSKA</sequence>
<organism evidence="2 3">
    <name type="scientific">Trifolium medium</name>
    <dbReference type="NCBI Taxonomy" id="97028"/>
    <lineage>
        <taxon>Eukaryota</taxon>
        <taxon>Viridiplantae</taxon>
        <taxon>Streptophyta</taxon>
        <taxon>Embryophyta</taxon>
        <taxon>Tracheophyta</taxon>
        <taxon>Spermatophyta</taxon>
        <taxon>Magnoliopsida</taxon>
        <taxon>eudicotyledons</taxon>
        <taxon>Gunneridae</taxon>
        <taxon>Pentapetalae</taxon>
        <taxon>rosids</taxon>
        <taxon>fabids</taxon>
        <taxon>Fabales</taxon>
        <taxon>Fabaceae</taxon>
        <taxon>Papilionoideae</taxon>
        <taxon>50 kb inversion clade</taxon>
        <taxon>NPAAA clade</taxon>
        <taxon>Hologalegina</taxon>
        <taxon>IRL clade</taxon>
        <taxon>Trifolieae</taxon>
        <taxon>Trifolium</taxon>
    </lineage>
</organism>
<dbReference type="Proteomes" id="UP000265520">
    <property type="component" value="Unassembled WGS sequence"/>
</dbReference>
<keyword evidence="2" id="KW-0548">Nucleotidyltransferase</keyword>
<dbReference type="EMBL" id="LXQA010044200">
    <property type="protein sequence ID" value="MCI00775.1"/>
    <property type="molecule type" value="Genomic_DNA"/>
</dbReference>
<keyword evidence="2" id="KW-0808">Transferase</keyword>
<dbReference type="PANTHER" id="PTHR46890:SF48">
    <property type="entry name" value="RNA-DIRECTED DNA POLYMERASE"/>
    <property type="match status" value="1"/>
</dbReference>
<dbReference type="InterPro" id="IPR000477">
    <property type="entry name" value="RT_dom"/>
</dbReference>
<keyword evidence="3" id="KW-1185">Reference proteome</keyword>
<evidence type="ECO:0000313" key="3">
    <source>
        <dbReference type="Proteomes" id="UP000265520"/>
    </source>
</evidence>
<reference evidence="2 3" key="1">
    <citation type="journal article" date="2018" name="Front. Plant Sci.">
        <title>Red Clover (Trifolium pratense) and Zigzag Clover (T. medium) - A Picture of Genomic Similarities and Differences.</title>
        <authorList>
            <person name="Dluhosova J."/>
            <person name="Istvanek J."/>
            <person name="Nedelnik J."/>
            <person name="Repkova J."/>
        </authorList>
    </citation>
    <scope>NUCLEOTIDE SEQUENCE [LARGE SCALE GENOMIC DNA]</scope>
    <source>
        <strain evidence="3">cv. 10/8</strain>
        <tissue evidence="2">Leaf</tissue>
    </source>
</reference>
<comment type="caution">
    <text evidence="2">The sequence shown here is derived from an EMBL/GenBank/DDBJ whole genome shotgun (WGS) entry which is preliminary data.</text>
</comment>
<dbReference type="PANTHER" id="PTHR46890">
    <property type="entry name" value="NON-LTR RETROLELEMENT REVERSE TRANSCRIPTASE-LIKE PROTEIN-RELATED"/>
    <property type="match status" value="1"/>
</dbReference>
<dbReference type="GO" id="GO:0003964">
    <property type="term" value="F:RNA-directed DNA polymerase activity"/>
    <property type="evidence" value="ECO:0007669"/>
    <property type="project" value="UniProtKB-KW"/>
</dbReference>
<dbReference type="Pfam" id="PF00078">
    <property type="entry name" value="RVT_1"/>
    <property type="match status" value="1"/>
</dbReference>